<evidence type="ECO:0000313" key="1">
    <source>
        <dbReference type="EMBL" id="KAJ8708146.1"/>
    </source>
</evidence>
<reference evidence="1" key="1">
    <citation type="submission" date="2023-03" db="EMBL/GenBank/DDBJ databases">
        <title>Chromosome-level genomes of two armyworms, Mythimna separata and Mythimna loreyi, provide insights into the biosynthesis and reception of sex pheromones.</title>
        <authorList>
            <person name="Zhao H."/>
        </authorList>
    </citation>
    <scope>NUCLEOTIDE SEQUENCE</scope>
    <source>
        <strain evidence="1">BeijingLab</strain>
    </source>
</reference>
<keyword evidence="2" id="KW-1185">Reference proteome</keyword>
<name>A0ACC2Q6L6_9NEOP</name>
<protein>
    <submittedName>
        <fullName evidence="1">Uncharacterized protein</fullName>
    </submittedName>
</protein>
<sequence length="309" mass="35252">MYPSKSTFDYMTEINRLFPRNNENDVFRSPNTILNPNQYSPFRQSTPANRSSSSADSMSPDSFPDISHRLDIERHVNETPFIVRRQRPIIGRKIFDNPDRAAPILEPTYKRYDQDIEFPNAIWQPDTEHHLFPPTPPNSHIEQKNFYELFPTEKRGYEFKPPIPSPPVPNYKLVSSNFSPTQPLNSAKVLPPRMPTSPFRVPSRPNYGPSSSKHQDTKAGKMCTFCRKNGETPLVYMTHSVRENVGSQSIVTCPILRSHVCSTCGASGDQAHTITYCPVLRSSNNGRPLQSTTITLKNTRIKSNGRRRF</sequence>
<proteinExistence type="predicted"/>
<comment type="caution">
    <text evidence="1">The sequence shown here is derived from an EMBL/GenBank/DDBJ whole genome shotgun (WGS) entry which is preliminary data.</text>
</comment>
<evidence type="ECO:0000313" key="2">
    <source>
        <dbReference type="Proteomes" id="UP001231649"/>
    </source>
</evidence>
<organism evidence="1 2">
    <name type="scientific">Mythimna loreyi</name>
    <dbReference type="NCBI Taxonomy" id="667449"/>
    <lineage>
        <taxon>Eukaryota</taxon>
        <taxon>Metazoa</taxon>
        <taxon>Ecdysozoa</taxon>
        <taxon>Arthropoda</taxon>
        <taxon>Hexapoda</taxon>
        <taxon>Insecta</taxon>
        <taxon>Pterygota</taxon>
        <taxon>Neoptera</taxon>
        <taxon>Endopterygota</taxon>
        <taxon>Lepidoptera</taxon>
        <taxon>Glossata</taxon>
        <taxon>Ditrysia</taxon>
        <taxon>Noctuoidea</taxon>
        <taxon>Noctuidae</taxon>
        <taxon>Noctuinae</taxon>
        <taxon>Hadenini</taxon>
        <taxon>Mythimna</taxon>
    </lineage>
</organism>
<dbReference type="EMBL" id="CM056802">
    <property type="protein sequence ID" value="KAJ8708146.1"/>
    <property type="molecule type" value="Genomic_DNA"/>
</dbReference>
<dbReference type="Proteomes" id="UP001231649">
    <property type="component" value="Chromosome 26"/>
</dbReference>
<gene>
    <name evidence="1" type="ORF">PYW08_010512</name>
</gene>
<accession>A0ACC2Q6L6</accession>